<reference evidence="2" key="1">
    <citation type="submission" date="2012-04" db="EMBL/GenBank/DDBJ databases">
        <title>The Genome Sequence of Loa loa.</title>
        <authorList>
            <consortium name="The Broad Institute Genome Sequencing Platform"/>
            <consortium name="Broad Institute Genome Sequencing Center for Infectious Disease"/>
            <person name="Nutman T.B."/>
            <person name="Fink D.L."/>
            <person name="Russ C."/>
            <person name="Young S."/>
            <person name="Zeng Q."/>
            <person name="Gargeya S."/>
            <person name="Alvarado L."/>
            <person name="Berlin A."/>
            <person name="Chapman S.B."/>
            <person name="Chen Z."/>
            <person name="Freedman E."/>
            <person name="Gellesch M."/>
            <person name="Goldberg J."/>
            <person name="Griggs A."/>
            <person name="Gujja S."/>
            <person name="Heilman E.R."/>
            <person name="Heiman D."/>
            <person name="Howarth C."/>
            <person name="Mehta T."/>
            <person name="Neiman D."/>
            <person name="Pearson M."/>
            <person name="Roberts A."/>
            <person name="Saif S."/>
            <person name="Shea T."/>
            <person name="Shenoy N."/>
            <person name="Sisk P."/>
            <person name="Stolte C."/>
            <person name="Sykes S."/>
            <person name="White J."/>
            <person name="Yandava C."/>
            <person name="Haas B."/>
            <person name="Henn M.R."/>
            <person name="Nusbaum C."/>
            <person name="Birren B."/>
        </authorList>
    </citation>
    <scope>NUCLEOTIDE SEQUENCE [LARGE SCALE GENOMIC DNA]</scope>
</reference>
<keyword evidence="2" id="KW-1185">Reference proteome</keyword>
<dbReference type="Pfam" id="PF14214">
    <property type="entry name" value="Helitron_like_N"/>
    <property type="match status" value="1"/>
</dbReference>
<dbReference type="STRING" id="7209.A0A1I7VQS8"/>
<evidence type="ECO:0000259" key="1">
    <source>
        <dbReference type="Pfam" id="PF14214"/>
    </source>
</evidence>
<dbReference type="WBParaSite" id="EN70_5254">
    <property type="protein sequence ID" value="EN70_5254"/>
    <property type="gene ID" value="EN70_5254"/>
</dbReference>
<evidence type="ECO:0000313" key="3">
    <source>
        <dbReference type="WBParaSite" id="EN70_5254"/>
    </source>
</evidence>
<organism evidence="2 3">
    <name type="scientific">Loa loa</name>
    <name type="common">Eye worm</name>
    <name type="synonym">Filaria loa</name>
    <dbReference type="NCBI Taxonomy" id="7209"/>
    <lineage>
        <taxon>Eukaryota</taxon>
        <taxon>Metazoa</taxon>
        <taxon>Ecdysozoa</taxon>
        <taxon>Nematoda</taxon>
        <taxon>Chromadorea</taxon>
        <taxon>Rhabditida</taxon>
        <taxon>Spirurina</taxon>
        <taxon>Spiruromorpha</taxon>
        <taxon>Filarioidea</taxon>
        <taxon>Onchocercidae</taxon>
        <taxon>Loa</taxon>
    </lineage>
</organism>
<accession>A0A1I7VQS8</accession>
<dbReference type="Proteomes" id="UP000095285">
    <property type="component" value="Unassembled WGS sequence"/>
</dbReference>
<dbReference type="AlphaFoldDB" id="A0A1I7VQS8"/>
<name>A0A1I7VQS8_LOALO</name>
<sequence>MINPICGETNKYEMQCNELLFILIIIRKNEDNHVLKCHCFTNTFIIDMYAKIETKRLTFIRLNQTKLRFEEYIHLRHAAVNYGNSINVGSLTILPSSYAGNPGHMHEYAEDAIVYVSKPIHYIHMQSSLGRYKQLTRSRRQ</sequence>
<reference evidence="3" key="2">
    <citation type="submission" date="2016-11" db="UniProtKB">
        <authorList>
            <consortium name="WormBaseParasite"/>
        </authorList>
    </citation>
    <scope>IDENTIFICATION</scope>
</reference>
<feature type="domain" description="Helitron helicase-like" evidence="1">
    <location>
        <begin position="22"/>
        <end position="117"/>
    </location>
</feature>
<evidence type="ECO:0000313" key="2">
    <source>
        <dbReference type="Proteomes" id="UP000095285"/>
    </source>
</evidence>
<proteinExistence type="predicted"/>
<dbReference type="InterPro" id="IPR025476">
    <property type="entry name" value="Helitron_helicase-like"/>
</dbReference>
<protein>
    <submittedName>
        <fullName evidence="3">Helitron_like_N domain-containing protein</fullName>
    </submittedName>
</protein>